<comment type="caution">
    <text evidence="10">The sequence shown here is derived from an EMBL/GenBank/DDBJ whole genome shotgun (WGS) entry which is preliminary data.</text>
</comment>
<feature type="transmembrane region" description="Helical" evidence="8">
    <location>
        <begin position="252"/>
        <end position="273"/>
    </location>
</feature>
<evidence type="ECO:0000256" key="7">
    <source>
        <dbReference type="ARBA" id="ARBA00023136"/>
    </source>
</evidence>
<evidence type="ECO:0000256" key="8">
    <source>
        <dbReference type="RuleBase" id="RU363032"/>
    </source>
</evidence>
<dbReference type="SUPFAM" id="SSF161098">
    <property type="entry name" value="MetI-like"/>
    <property type="match status" value="1"/>
</dbReference>
<dbReference type="Proteomes" id="UP000276301">
    <property type="component" value="Unassembled WGS sequence"/>
</dbReference>
<feature type="domain" description="ABC transmembrane type-1" evidence="9">
    <location>
        <begin position="67"/>
        <end position="273"/>
    </location>
</feature>
<dbReference type="Gene3D" id="1.10.3720.10">
    <property type="entry name" value="MetI-like"/>
    <property type="match status" value="1"/>
</dbReference>
<comment type="subcellular location">
    <subcellularLocation>
        <location evidence="1 8">Cell membrane</location>
        <topology evidence="1 8">Multi-pass membrane protein</topology>
    </subcellularLocation>
</comment>
<dbReference type="InterPro" id="IPR035906">
    <property type="entry name" value="MetI-like_sf"/>
</dbReference>
<sequence>MKRARKGRGFPAAGVPFLLWTAFFVAIPLIYILCMSFMKRAATWGVVAEFSLGSYAKMLSPAYLRVFGESLWLSVLTTGFTLLLGYPFAYFTAQLSPKRRSLALLLVIVPFWTNSLVRIYGWMILLRSQGVVNALLIALGVIDTPLKLLYNFGAVLVGMVYALLPFMILSVYNSISKLDPSLTEAARDLGAGKWRAFWSVTVPMTRAGIMAGCVLVFIPSVGLFFISDLLGGAKTMLLGNLIKNELLTARNWPMGAALSVVMMAATLLVIGLYQKLSGEKSLEGIV</sequence>
<keyword evidence="4" id="KW-1003">Cell membrane</keyword>
<evidence type="ECO:0000256" key="3">
    <source>
        <dbReference type="ARBA" id="ARBA00022448"/>
    </source>
</evidence>
<dbReference type="PANTHER" id="PTHR42929">
    <property type="entry name" value="INNER MEMBRANE ABC TRANSPORTER PERMEASE PROTEIN YDCU-RELATED-RELATED"/>
    <property type="match status" value="1"/>
</dbReference>
<dbReference type="PANTHER" id="PTHR42929:SF1">
    <property type="entry name" value="INNER MEMBRANE ABC TRANSPORTER PERMEASE PROTEIN YDCU-RELATED"/>
    <property type="match status" value="1"/>
</dbReference>
<dbReference type="PROSITE" id="PS50928">
    <property type="entry name" value="ABC_TM1"/>
    <property type="match status" value="1"/>
</dbReference>
<evidence type="ECO:0000256" key="5">
    <source>
        <dbReference type="ARBA" id="ARBA00022692"/>
    </source>
</evidence>
<evidence type="ECO:0000313" key="11">
    <source>
        <dbReference type="Proteomes" id="UP000276301"/>
    </source>
</evidence>
<reference evidence="10 11" key="1">
    <citation type="submission" date="2018-10" db="EMBL/GenBank/DDBJ databases">
        <title>Anaerotruncus faecis sp. nov., isolated from human feces.</title>
        <authorList>
            <person name="Wang Y.-J."/>
        </authorList>
    </citation>
    <scope>NUCLEOTIDE SEQUENCE [LARGE SCALE GENOMIC DNA]</scope>
    <source>
        <strain evidence="10 11">22A2-44</strain>
    </source>
</reference>
<evidence type="ECO:0000256" key="4">
    <source>
        <dbReference type="ARBA" id="ARBA00022475"/>
    </source>
</evidence>
<keyword evidence="5 8" id="KW-0812">Transmembrane</keyword>
<proteinExistence type="inferred from homology"/>
<keyword evidence="6 8" id="KW-1133">Transmembrane helix</keyword>
<feature type="transmembrane region" description="Helical" evidence="8">
    <location>
        <begin position="207"/>
        <end position="231"/>
    </location>
</feature>
<dbReference type="AlphaFoldDB" id="A0A498CVC0"/>
<keyword evidence="3 8" id="KW-0813">Transport</keyword>
<organism evidence="10 11">
    <name type="scientific">Anaerotruncus massiliensis</name>
    <name type="common">ex Liu et al. 2021</name>
    <dbReference type="NCBI Taxonomy" id="2321404"/>
    <lineage>
        <taxon>Bacteria</taxon>
        <taxon>Bacillati</taxon>
        <taxon>Bacillota</taxon>
        <taxon>Clostridia</taxon>
        <taxon>Eubacteriales</taxon>
        <taxon>Oscillospiraceae</taxon>
        <taxon>Anaerotruncus</taxon>
    </lineage>
</organism>
<dbReference type="CDD" id="cd06261">
    <property type="entry name" value="TM_PBP2"/>
    <property type="match status" value="1"/>
</dbReference>
<dbReference type="EMBL" id="RCHT01000008">
    <property type="protein sequence ID" value="RLL11557.1"/>
    <property type="molecule type" value="Genomic_DNA"/>
</dbReference>
<evidence type="ECO:0000313" key="10">
    <source>
        <dbReference type="EMBL" id="RLL11557.1"/>
    </source>
</evidence>
<feature type="transmembrane region" description="Helical" evidence="8">
    <location>
        <begin position="71"/>
        <end position="90"/>
    </location>
</feature>
<evidence type="ECO:0000256" key="2">
    <source>
        <dbReference type="ARBA" id="ARBA00007069"/>
    </source>
</evidence>
<comment type="similarity">
    <text evidence="2">Belongs to the binding-protein-dependent transport system permease family. CysTW subfamily.</text>
</comment>
<evidence type="ECO:0000256" key="1">
    <source>
        <dbReference type="ARBA" id="ARBA00004651"/>
    </source>
</evidence>
<dbReference type="GO" id="GO:0005886">
    <property type="term" value="C:plasma membrane"/>
    <property type="evidence" value="ECO:0007669"/>
    <property type="project" value="UniProtKB-SubCell"/>
</dbReference>
<feature type="transmembrane region" description="Helical" evidence="8">
    <location>
        <begin position="149"/>
        <end position="172"/>
    </location>
</feature>
<protein>
    <submittedName>
        <fullName evidence="10">ABC transporter permease</fullName>
    </submittedName>
</protein>
<evidence type="ECO:0000259" key="9">
    <source>
        <dbReference type="PROSITE" id="PS50928"/>
    </source>
</evidence>
<accession>A0A498CVC0</accession>
<evidence type="ECO:0000256" key="6">
    <source>
        <dbReference type="ARBA" id="ARBA00022989"/>
    </source>
</evidence>
<keyword evidence="11" id="KW-1185">Reference proteome</keyword>
<feature type="transmembrane region" description="Helical" evidence="8">
    <location>
        <begin position="126"/>
        <end position="142"/>
    </location>
</feature>
<dbReference type="RefSeq" id="WP_101552999.1">
    <property type="nucleotide sequence ID" value="NZ_DBFBJK010000180.1"/>
</dbReference>
<gene>
    <name evidence="10" type="ORF">D4A47_06550</name>
</gene>
<keyword evidence="7 8" id="KW-0472">Membrane</keyword>
<dbReference type="GO" id="GO:0055085">
    <property type="term" value="P:transmembrane transport"/>
    <property type="evidence" value="ECO:0007669"/>
    <property type="project" value="InterPro"/>
</dbReference>
<dbReference type="Pfam" id="PF00528">
    <property type="entry name" value="BPD_transp_1"/>
    <property type="match status" value="1"/>
</dbReference>
<feature type="transmembrane region" description="Helical" evidence="8">
    <location>
        <begin position="12"/>
        <end position="38"/>
    </location>
</feature>
<name>A0A498CVC0_9FIRM</name>
<dbReference type="InterPro" id="IPR000515">
    <property type="entry name" value="MetI-like"/>
</dbReference>